<dbReference type="Gene3D" id="1.10.3480.10">
    <property type="entry name" value="TorD-like"/>
    <property type="match status" value="1"/>
</dbReference>
<gene>
    <name evidence="2" type="ORF">AAA083_08390</name>
</gene>
<evidence type="ECO:0000313" key="2">
    <source>
        <dbReference type="EMBL" id="MEQ3362993.1"/>
    </source>
</evidence>
<dbReference type="EMBL" id="JBBNOP010000006">
    <property type="protein sequence ID" value="MEQ3362993.1"/>
    <property type="molecule type" value="Genomic_DNA"/>
</dbReference>
<dbReference type="InterPro" id="IPR020945">
    <property type="entry name" value="DMSO/NO3_reduct_chaperone"/>
</dbReference>
<dbReference type="InterPro" id="IPR050289">
    <property type="entry name" value="TorD/DmsD_chaperones"/>
</dbReference>
<organism evidence="2 3">
    <name type="scientific">Raoultibacter massiliensis</name>
    <dbReference type="NCBI Taxonomy" id="1852371"/>
    <lineage>
        <taxon>Bacteria</taxon>
        <taxon>Bacillati</taxon>
        <taxon>Actinomycetota</taxon>
        <taxon>Coriobacteriia</taxon>
        <taxon>Eggerthellales</taxon>
        <taxon>Eggerthellaceae</taxon>
        <taxon>Raoultibacter</taxon>
    </lineage>
</organism>
<dbReference type="PANTHER" id="PTHR34227:SF1">
    <property type="entry name" value="DIMETHYL SULFOXIDE REDUCTASE CHAPERONE-RELATED"/>
    <property type="match status" value="1"/>
</dbReference>
<name>A0ABV1JD36_9ACTN</name>
<dbReference type="Pfam" id="PF02613">
    <property type="entry name" value="Nitrate_red_del"/>
    <property type="match status" value="1"/>
</dbReference>
<keyword evidence="3" id="KW-1185">Reference proteome</keyword>
<reference evidence="2 3" key="1">
    <citation type="submission" date="2024-04" db="EMBL/GenBank/DDBJ databases">
        <title>Human intestinal bacterial collection.</title>
        <authorList>
            <person name="Pauvert C."/>
            <person name="Hitch T.C.A."/>
            <person name="Clavel T."/>
        </authorList>
    </citation>
    <scope>NUCLEOTIDE SEQUENCE [LARGE SCALE GENOMIC DNA]</scope>
    <source>
        <strain evidence="2 3">CLA-KB-H42</strain>
    </source>
</reference>
<protein>
    <submittedName>
        <fullName evidence="2">Molecular chaperone TorD family protein</fullName>
    </submittedName>
</protein>
<accession>A0ABV1JD36</accession>
<evidence type="ECO:0000313" key="3">
    <source>
        <dbReference type="Proteomes" id="UP001487305"/>
    </source>
</evidence>
<dbReference type="Proteomes" id="UP001487305">
    <property type="component" value="Unassembled WGS sequence"/>
</dbReference>
<sequence>MMDDITIKTALVARTYLYRIFQMTLGDDPTEELLSTMFSDTTEEALDCFGGAESDVYARACADLGQCRAAYEQDRASYLEAAKRDYMHVLVGPHELKAPPWECVYLTNERVLFQEATLKVREAYRGENMLPSQYPHVSDDHIAIELDFMVKLSEKVQAAFEAGDTAEYRRLLKAQRTFLTEHPLAWIDRYAADLGEDAPGSLYSCIGMLCAAFLPIDVEVIGELLEGSEGE</sequence>
<dbReference type="RefSeq" id="WP_102375779.1">
    <property type="nucleotide sequence ID" value="NZ_JBBNOP010000006.1"/>
</dbReference>
<dbReference type="InterPro" id="IPR036411">
    <property type="entry name" value="TorD-like_sf"/>
</dbReference>
<proteinExistence type="predicted"/>
<evidence type="ECO:0000256" key="1">
    <source>
        <dbReference type="ARBA" id="ARBA00023186"/>
    </source>
</evidence>
<keyword evidence="1" id="KW-0143">Chaperone</keyword>
<comment type="caution">
    <text evidence="2">The sequence shown here is derived from an EMBL/GenBank/DDBJ whole genome shotgun (WGS) entry which is preliminary data.</text>
</comment>
<dbReference type="SUPFAM" id="SSF89155">
    <property type="entry name" value="TorD-like"/>
    <property type="match status" value="1"/>
</dbReference>
<dbReference type="PANTHER" id="PTHR34227">
    <property type="entry name" value="CHAPERONE PROTEIN YCDY"/>
    <property type="match status" value="1"/>
</dbReference>